<dbReference type="InterPro" id="IPR045014">
    <property type="entry name" value="TM41A/B"/>
</dbReference>
<dbReference type="Pfam" id="PF09335">
    <property type="entry name" value="VTT_dom"/>
    <property type="match status" value="1"/>
</dbReference>
<name>A0A8J2MRC3_9BILA</name>
<evidence type="ECO:0000256" key="3">
    <source>
        <dbReference type="ARBA" id="ARBA00022729"/>
    </source>
</evidence>
<comment type="caution">
    <text evidence="9">The sequence shown here is derived from an EMBL/GenBank/DDBJ whole genome shotgun (WGS) entry which is preliminary data.</text>
</comment>
<evidence type="ECO:0000256" key="2">
    <source>
        <dbReference type="ARBA" id="ARBA00022692"/>
    </source>
</evidence>
<proteinExistence type="inferred from homology"/>
<evidence type="ECO:0000256" key="5">
    <source>
        <dbReference type="ARBA" id="ARBA00023136"/>
    </source>
</evidence>
<keyword evidence="10" id="KW-1185">Reference proteome</keyword>
<accession>A0A8J2MRC3</accession>
<evidence type="ECO:0000256" key="1">
    <source>
        <dbReference type="ARBA" id="ARBA00004141"/>
    </source>
</evidence>
<organism evidence="9 10">
    <name type="scientific">Cercopithifilaria johnstoni</name>
    <dbReference type="NCBI Taxonomy" id="2874296"/>
    <lineage>
        <taxon>Eukaryota</taxon>
        <taxon>Metazoa</taxon>
        <taxon>Ecdysozoa</taxon>
        <taxon>Nematoda</taxon>
        <taxon>Chromadorea</taxon>
        <taxon>Rhabditida</taxon>
        <taxon>Spirurina</taxon>
        <taxon>Spiruromorpha</taxon>
        <taxon>Filarioidea</taxon>
        <taxon>Onchocercidae</taxon>
        <taxon>Cercopithifilaria</taxon>
    </lineage>
</organism>
<evidence type="ECO:0000256" key="6">
    <source>
        <dbReference type="ARBA" id="ARBA00025797"/>
    </source>
</evidence>
<dbReference type="GO" id="GO:0016020">
    <property type="term" value="C:membrane"/>
    <property type="evidence" value="ECO:0007669"/>
    <property type="project" value="UniProtKB-SubCell"/>
</dbReference>
<evidence type="ECO:0000313" key="10">
    <source>
        <dbReference type="Proteomes" id="UP000746747"/>
    </source>
</evidence>
<feature type="transmembrane region" description="Helical" evidence="7">
    <location>
        <begin position="214"/>
        <end position="234"/>
    </location>
</feature>
<evidence type="ECO:0000256" key="4">
    <source>
        <dbReference type="ARBA" id="ARBA00022989"/>
    </source>
</evidence>
<feature type="domain" description="VTT" evidence="8">
    <location>
        <begin position="84"/>
        <end position="203"/>
    </location>
</feature>
<dbReference type="OrthoDB" id="3364966at2759"/>
<evidence type="ECO:0000313" key="9">
    <source>
        <dbReference type="EMBL" id="CAG9537548.1"/>
    </source>
</evidence>
<dbReference type="EMBL" id="CAKAEH010001558">
    <property type="protein sequence ID" value="CAG9537548.1"/>
    <property type="molecule type" value="Genomic_DNA"/>
</dbReference>
<dbReference type="PANTHER" id="PTHR43220:SF21">
    <property type="entry name" value="TRANSMEMBRANE PROTEIN 41A"/>
    <property type="match status" value="1"/>
</dbReference>
<keyword evidence="5 7" id="KW-0472">Membrane</keyword>
<dbReference type="InterPro" id="IPR032816">
    <property type="entry name" value="VTT_dom"/>
</dbReference>
<dbReference type="Proteomes" id="UP000746747">
    <property type="component" value="Unassembled WGS sequence"/>
</dbReference>
<feature type="transmembrane region" description="Helical" evidence="7">
    <location>
        <begin position="102"/>
        <end position="125"/>
    </location>
</feature>
<comment type="subcellular location">
    <subcellularLocation>
        <location evidence="1">Membrane</location>
        <topology evidence="1">Multi-pass membrane protein</topology>
    </subcellularLocation>
</comment>
<comment type="similarity">
    <text evidence="6">Belongs to the TMEM41 family.</text>
</comment>
<sequence length="260" mass="29723">MLRRLGGLLFIFTISTLALIFTWSLRPELFPSTTHDKSSWYFPRTVADFNVLVNYFNKYRDKHFIYLLLLFSLAYLYKQSFAIPGSFAMNVLAGALFGRWKALLLVCPLTTIGASCCYLFSLWFAKPVVEHFFSDQLQRLRYEVAENRYRLFNFLLCVRLFPLTPHWLLNVCLPLVNIPLSNFALSVLIGLIPYNLMCVQAGNVLSNLKDFSDVFSLTTTVQLAVLSLIVFLFGKITKKRACCTMTINVVGLISVLGYVM</sequence>
<protein>
    <recommendedName>
        <fullName evidence="8">VTT domain-containing protein</fullName>
    </recommendedName>
</protein>
<keyword evidence="4 7" id="KW-1133">Transmembrane helix</keyword>
<feature type="transmembrane region" description="Helical" evidence="7">
    <location>
        <begin position="63"/>
        <end position="81"/>
    </location>
</feature>
<dbReference type="PANTHER" id="PTHR43220">
    <property type="match status" value="1"/>
</dbReference>
<evidence type="ECO:0000259" key="8">
    <source>
        <dbReference type="Pfam" id="PF09335"/>
    </source>
</evidence>
<reference evidence="9" key="1">
    <citation type="submission" date="2021-09" db="EMBL/GenBank/DDBJ databases">
        <authorList>
            <consortium name="Pathogen Informatics"/>
        </authorList>
    </citation>
    <scope>NUCLEOTIDE SEQUENCE</scope>
</reference>
<gene>
    <name evidence="9" type="ORF">CJOHNSTONI_LOCUS7352</name>
</gene>
<dbReference type="AlphaFoldDB" id="A0A8J2MRC3"/>
<keyword evidence="2 7" id="KW-0812">Transmembrane</keyword>
<keyword evidence="3" id="KW-0732">Signal</keyword>
<evidence type="ECO:0000256" key="7">
    <source>
        <dbReference type="SAM" id="Phobius"/>
    </source>
</evidence>
<feature type="transmembrane region" description="Helical" evidence="7">
    <location>
        <begin position="7"/>
        <end position="25"/>
    </location>
</feature>